<name>A0ACC3A3E8_9EURO</name>
<gene>
    <name evidence="1" type="ORF">H2198_006245</name>
</gene>
<protein>
    <submittedName>
        <fullName evidence="1">Uncharacterized protein</fullName>
    </submittedName>
</protein>
<sequence>TVLKTYDTKKRTTIVPLEITGKPTAGEALLKVDNPISVAEGITITPGAVLLVFLHDRPKSSGLEG</sequence>
<evidence type="ECO:0000313" key="1">
    <source>
        <dbReference type="EMBL" id="KAJ9654727.1"/>
    </source>
</evidence>
<dbReference type="Proteomes" id="UP001172386">
    <property type="component" value="Unassembled WGS sequence"/>
</dbReference>
<accession>A0ACC3A3E8</accession>
<comment type="caution">
    <text evidence="1">The sequence shown here is derived from an EMBL/GenBank/DDBJ whole genome shotgun (WGS) entry which is preliminary data.</text>
</comment>
<evidence type="ECO:0000313" key="2">
    <source>
        <dbReference type="Proteomes" id="UP001172386"/>
    </source>
</evidence>
<keyword evidence="2" id="KW-1185">Reference proteome</keyword>
<dbReference type="EMBL" id="JAPDRQ010000113">
    <property type="protein sequence ID" value="KAJ9654727.1"/>
    <property type="molecule type" value="Genomic_DNA"/>
</dbReference>
<reference evidence="1" key="1">
    <citation type="submission" date="2022-10" db="EMBL/GenBank/DDBJ databases">
        <title>Culturing micro-colonial fungi from biological soil crusts in the Mojave desert and describing Neophaeococcomyces mojavensis, and introducing the new genera and species Taxawa tesnikishii.</title>
        <authorList>
            <person name="Kurbessoian T."/>
            <person name="Stajich J.E."/>
        </authorList>
    </citation>
    <scope>NUCLEOTIDE SEQUENCE</scope>
    <source>
        <strain evidence="1">JES_112</strain>
    </source>
</reference>
<feature type="non-terminal residue" evidence="1">
    <location>
        <position position="1"/>
    </location>
</feature>
<proteinExistence type="predicted"/>
<organism evidence="1 2">
    <name type="scientific">Neophaeococcomyces mojaviensis</name>
    <dbReference type="NCBI Taxonomy" id="3383035"/>
    <lineage>
        <taxon>Eukaryota</taxon>
        <taxon>Fungi</taxon>
        <taxon>Dikarya</taxon>
        <taxon>Ascomycota</taxon>
        <taxon>Pezizomycotina</taxon>
        <taxon>Eurotiomycetes</taxon>
        <taxon>Chaetothyriomycetidae</taxon>
        <taxon>Chaetothyriales</taxon>
        <taxon>Chaetothyriales incertae sedis</taxon>
        <taxon>Neophaeococcomyces</taxon>
    </lineage>
</organism>